<dbReference type="GO" id="GO:0005634">
    <property type="term" value="C:nucleus"/>
    <property type="evidence" value="ECO:0007669"/>
    <property type="project" value="UniProtKB-SubCell"/>
</dbReference>
<dbReference type="InterPro" id="IPR003340">
    <property type="entry name" value="B3_DNA-bd"/>
</dbReference>
<dbReference type="PANTHER" id="PTHR31384:SF1">
    <property type="entry name" value="AUXIN RESPONSE FACTOR 9"/>
    <property type="match status" value="1"/>
</dbReference>
<dbReference type="InterPro" id="IPR015300">
    <property type="entry name" value="DNA-bd_pseudobarrel_sf"/>
</dbReference>
<dbReference type="FunFam" id="2.40.330.10:FF:000001">
    <property type="entry name" value="Auxin response factor"/>
    <property type="match status" value="1"/>
</dbReference>
<dbReference type="InterPro" id="IPR053793">
    <property type="entry name" value="PB1-like"/>
</dbReference>
<dbReference type="FunFam" id="2.30.30.1040:FF:000001">
    <property type="entry name" value="Auxin response factor"/>
    <property type="match status" value="1"/>
</dbReference>
<dbReference type="CDD" id="cd10017">
    <property type="entry name" value="B3_DNA"/>
    <property type="match status" value="1"/>
</dbReference>
<evidence type="ECO:0000256" key="9">
    <source>
        <dbReference type="SAM" id="MobiDB-lite"/>
    </source>
</evidence>
<keyword evidence="3 8" id="KW-0805">Transcription regulation</keyword>
<dbReference type="Pfam" id="PF02309">
    <property type="entry name" value="AUX_IAA"/>
    <property type="match status" value="2"/>
</dbReference>
<keyword evidence="13" id="KW-1185">Reference proteome</keyword>
<keyword evidence="4 8" id="KW-0238">DNA-binding</keyword>
<evidence type="ECO:0000256" key="3">
    <source>
        <dbReference type="ARBA" id="ARBA00023015"/>
    </source>
</evidence>
<evidence type="ECO:0000256" key="1">
    <source>
        <dbReference type="ARBA" id="ARBA00004123"/>
    </source>
</evidence>
<keyword evidence="6 8" id="KW-0539">Nucleus</keyword>
<dbReference type="AlphaFoldDB" id="A0AAN7JQU8"/>
<reference evidence="12 13" key="1">
    <citation type="journal article" date="2023" name="Hortic Res">
        <title>Pangenome of water caltrop reveals structural variations and asymmetric subgenome divergence after allopolyploidization.</title>
        <authorList>
            <person name="Zhang X."/>
            <person name="Chen Y."/>
            <person name="Wang L."/>
            <person name="Yuan Y."/>
            <person name="Fang M."/>
            <person name="Shi L."/>
            <person name="Lu R."/>
            <person name="Comes H.P."/>
            <person name="Ma Y."/>
            <person name="Chen Y."/>
            <person name="Huang G."/>
            <person name="Zhou Y."/>
            <person name="Zheng Z."/>
            <person name="Qiu Y."/>
        </authorList>
    </citation>
    <scope>NUCLEOTIDE SEQUENCE [LARGE SCALE GENOMIC DNA]</scope>
    <source>
        <tissue evidence="12">Roots</tissue>
    </source>
</reference>
<organism evidence="12 13">
    <name type="scientific">Trapa incisa</name>
    <dbReference type="NCBI Taxonomy" id="236973"/>
    <lineage>
        <taxon>Eukaryota</taxon>
        <taxon>Viridiplantae</taxon>
        <taxon>Streptophyta</taxon>
        <taxon>Embryophyta</taxon>
        <taxon>Tracheophyta</taxon>
        <taxon>Spermatophyta</taxon>
        <taxon>Magnoliopsida</taxon>
        <taxon>eudicotyledons</taxon>
        <taxon>Gunneridae</taxon>
        <taxon>Pentapetalae</taxon>
        <taxon>rosids</taxon>
        <taxon>malvids</taxon>
        <taxon>Myrtales</taxon>
        <taxon>Lythraceae</taxon>
        <taxon>Trapa</taxon>
    </lineage>
</organism>
<dbReference type="GO" id="GO:0006355">
    <property type="term" value="P:regulation of DNA-templated transcription"/>
    <property type="evidence" value="ECO:0007669"/>
    <property type="project" value="InterPro"/>
</dbReference>
<dbReference type="GO" id="GO:0003677">
    <property type="term" value="F:DNA binding"/>
    <property type="evidence" value="ECO:0007669"/>
    <property type="project" value="UniProtKB-KW"/>
</dbReference>
<evidence type="ECO:0000256" key="7">
    <source>
        <dbReference type="ARBA" id="ARBA00023294"/>
    </source>
</evidence>
<dbReference type="PROSITE" id="PS51745">
    <property type="entry name" value="PB1"/>
    <property type="match status" value="1"/>
</dbReference>
<evidence type="ECO:0000259" key="10">
    <source>
        <dbReference type="PROSITE" id="PS50863"/>
    </source>
</evidence>
<feature type="region of interest" description="Disordered" evidence="9">
    <location>
        <begin position="352"/>
        <end position="392"/>
    </location>
</feature>
<sequence length="676" mass="75468">MVDLAAGPVVDDLYPELWKACAGPLVEIPRQGERVFYFPQGHMEQLEASTNQELNQSLPFFGLPSKILCHVMHVQLLAEQETDEVYAQITLIPDKEQAEPTSPDPCLPEPPRPKVHSFCKVLTASDTSTHGGFSVLRKHATECLPPLDMTQSTPTQDLIAKDLHGYEWKFKHIYRGQPRRHLLTTGWSMFVTSKRLVAGDSFVFLRGENGELRVGVRRLARQQSSMPPSVMSSQSMHLGILATASHAVKTKSLFVVYYKPRTSQFIISLNKYLDAVKGAFTVGTRFKMGFEGEDSPERRYSGTIIGVEDLSSHWIDSRWRCLKVQWDEHASISRPDRVSPWEIEQFVSSVPGSLVQPPEGKNKRPRPPSEISPLDATASTTPRNSSKDEKRSESYFMWPCNQQVDVNGNSSFSLARARTEVPWLSSPHSSATQCLPQDMIEESKSISVRAVLSGYPTAQPINLNNGSLQTPVEERNKVVEKTTSCRLFGIELISESTSSHSVEKQPVQLSVSDGTPEEHVHSLPRAAESDWNCDLLKGSKENKEVQLPLLGKTSQANQSSTSARSRTKVQMQGVAVGRAVDLTIMDGYDELIDELEEMFEIKGQLRPRNQWQIVFTDDEGDMMLMGDDPWVEFCNMVRRILICSSQDVKKMGSKIKLPSPSAEGEGTAFSSNTAEN</sequence>
<comment type="subcellular location">
    <subcellularLocation>
        <location evidence="1 8">Nucleus</location>
    </subcellularLocation>
</comment>
<dbReference type="InterPro" id="IPR044835">
    <property type="entry name" value="ARF_plant"/>
</dbReference>
<dbReference type="GO" id="GO:0009734">
    <property type="term" value="P:auxin-activated signaling pathway"/>
    <property type="evidence" value="ECO:0007669"/>
    <property type="project" value="UniProtKB-KW"/>
</dbReference>
<evidence type="ECO:0000256" key="4">
    <source>
        <dbReference type="ARBA" id="ARBA00023125"/>
    </source>
</evidence>
<dbReference type="FunFam" id="3.10.20.90:FF:000047">
    <property type="entry name" value="Auxin response factor"/>
    <property type="match status" value="1"/>
</dbReference>
<evidence type="ECO:0000256" key="8">
    <source>
        <dbReference type="RuleBase" id="RU004561"/>
    </source>
</evidence>
<evidence type="ECO:0000313" key="12">
    <source>
        <dbReference type="EMBL" id="KAK4752234.1"/>
    </source>
</evidence>
<evidence type="ECO:0000256" key="6">
    <source>
        <dbReference type="ARBA" id="ARBA00023242"/>
    </source>
</evidence>
<dbReference type="Proteomes" id="UP001345219">
    <property type="component" value="Chromosome 16"/>
</dbReference>
<dbReference type="Pfam" id="PF02362">
    <property type="entry name" value="B3"/>
    <property type="match status" value="1"/>
</dbReference>
<keyword evidence="5 8" id="KW-0804">Transcription</keyword>
<evidence type="ECO:0000256" key="2">
    <source>
        <dbReference type="ARBA" id="ARBA00007853"/>
    </source>
</evidence>
<dbReference type="Pfam" id="PF06507">
    <property type="entry name" value="ARF_AD"/>
    <property type="match status" value="1"/>
</dbReference>
<comment type="subunit">
    <text evidence="8">Homodimers and heterodimers.</text>
</comment>
<dbReference type="InterPro" id="IPR033389">
    <property type="entry name" value="AUX/IAA_dom"/>
</dbReference>
<dbReference type="SUPFAM" id="SSF54277">
    <property type="entry name" value="CAD &amp; PB1 domains"/>
    <property type="match status" value="1"/>
</dbReference>
<accession>A0AAN7JQU8</accession>
<dbReference type="Gene3D" id="3.10.20.90">
    <property type="entry name" value="Phosphatidylinositol 3-kinase Catalytic Subunit, Chain A, domain 1"/>
    <property type="match status" value="1"/>
</dbReference>
<name>A0AAN7JQU8_9MYRT</name>
<dbReference type="Gene3D" id="2.40.330.10">
    <property type="entry name" value="DNA-binding pseudobarrel domain"/>
    <property type="match status" value="1"/>
</dbReference>
<evidence type="ECO:0000313" key="13">
    <source>
        <dbReference type="Proteomes" id="UP001345219"/>
    </source>
</evidence>
<dbReference type="PANTHER" id="PTHR31384">
    <property type="entry name" value="AUXIN RESPONSE FACTOR 4-RELATED"/>
    <property type="match status" value="1"/>
</dbReference>
<comment type="function">
    <text evidence="8">Auxin response factors (ARFs) are transcriptional factors that bind specifically to the DNA sequence 5'-TGTCTC-3' found in the auxin-responsive promoter elements (AuxREs).</text>
</comment>
<feature type="domain" description="PB1" evidence="11">
    <location>
        <begin position="564"/>
        <end position="645"/>
    </location>
</feature>
<comment type="similarity">
    <text evidence="2 8">Belongs to the ARF family.</text>
</comment>
<keyword evidence="7 8" id="KW-0927">Auxin signaling pathway</keyword>
<dbReference type="SUPFAM" id="SSF101936">
    <property type="entry name" value="DNA-binding pseudobarrel domain"/>
    <property type="match status" value="1"/>
</dbReference>
<dbReference type="Gene3D" id="2.30.30.1040">
    <property type="match status" value="1"/>
</dbReference>
<dbReference type="PROSITE" id="PS50863">
    <property type="entry name" value="B3"/>
    <property type="match status" value="1"/>
</dbReference>
<evidence type="ECO:0000256" key="5">
    <source>
        <dbReference type="ARBA" id="ARBA00023163"/>
    </source>
</evidence>
<dbReference type="SMART" id="SM01019">
    <property type="entry name" value="B3"/>
    <property type="match status" value="1"/>
</dbReference>
<protein>
    <recommendedName>
        <fullName evidence="8">Auxin response factor</fullName>
    </recommendedName>
</protein>
<dbReference type="InterPro" id="IPR010525">
    <property type="entry name" value="ARF_dom"/>
</dbReference>
<gene>
    <name evidence="12" type="ORF">SAY87_021032</name>
</gene>
<evidence type="ECO:0000259" key="11">
    <source>
        <dbReference type="PROSITE" id="PS51745"/>
    </source>
</evidence>
<dbReference type="EMBL" id="JAXIOK010000016">
    <property type="protein sequence ID" value="KAK4752234.1"/>
    <property type="molecule type" value="Genomic_DNA"/>
</dbReference>
<proteinExistence type="inferred from homology"/>
<feature type="region of interest" description="Disordered" evidence="9">
    <location>
        <begin position="652"/>
        <end position="676"/>
    </location>
</feature>
<comment type="caution">
    <text evidence="12">The sequence shown here is derived from an EMBL/GenBank/DDBJ whole genome shotgun (WGS) entry which is preliminary data.</text>
</comment>
<feature type="domain" description="TF-B3" evidence="10">
    <location>
        <begin position="118"/>
        <end position="220"/>
    </location>
</feature>